<dbReference type="InParanoid" id="A0A151GBN2"/>
<comment type="caution">
    <text evidence="2">The sequence shown here is derived from an EMBL/GenBank/DDBJ whole genome shotgun (WGS) entry which is preliminary data.</text>
</comment>
<gene>
    <name evidence="2" type="ORF">DCS_06413</name>
</gene>
<name>A0A151GBN2_DRECN</name>
<dbReference type="GeneID" id="63719056"/>
<protein>
    <submittedName>
        <fullName evidence="2">Uncharacterized protein</fullName>
    </submittedName>
</protein>
<dbReference type="AlphaFoldDB" id="A0A151GBN2"/>
<feature type="chain" id="PRO_5007580343" evidence="1">
    <location>
        <begin position="24"/>
        <end position="109"/>
    </location>
</feature>
<reference evidence="2 3" key="1">
    <citation type="journal article" date="2016" name="Sci. Rep.">
        <title>Insights into Adaptations to a Near-Obligate Nematode Endoparasitic Lifestyle from the Finished Genome of Drechmeria coniospora.</title>
        <authorList>
            <person name="Zhang L."/>
            <person name="Zhou Z."/>
            <person name="Guo Q."/>
            <person name="Fokkens L."/>
            <person name="Miskei M."/>
            <person name="Pocsi I."/>
            <person name="Zhang W."/>
            <person name="Chen M."/>
            <person name="Wang L."/>
            <person name="Sun Y."/>
            <person name="Donzelli B.G."/>
            <person name="Gibson D.M."/>
            <person name="Nelson D.R."/>
            <person name="Luo J.G."/>
            <person name="Rep M."/>
            <person name="Liu H."/>
            <person name="Yang S."/>
            <person name="Wang J."/>
            <person name="Krasnoff S.B."/>
            <person name="Xu Y."/>
            <person name="Molnar I."/>
            <person name="Lin M."/>
        </authorList>
    </citation>
    <scope>NUCLEOTIDE SEQUENCE [LARGE SCALE GENOMIC DNA]</scope>
    <source>
        <strain evidence="2 3">ARSEF 6962</strain>
    </source>
</reference>
<dbReference type="RefSeq" id="XP_040653807.1">
    <property type="nucleotide sequence ID" value="XM_040803703.1"/>
</dbReference>
<feature type="signal peptide" evidence="1">
    <location>
        <begin position="1"/>
        <end position="23"/>
    </location>
</feature>
<dbReference type="EMBL" id="LAYC01000003">
    <property type="protein sequence ID" value="KYK54455.1"/>
    <property type="molecule type" value="Genomic_DNA"/>
</dbReference>
<keyword evidence="3" id="KW-1185">Reference proteome</keyword>
<accession>A0A151GBN2</accession>
<organism evidence="2 3">
    <name type="scientific">Drechmeria coniospora</name>
    <name type="common">Nematophagous fungus</name>
    <name type="synonym">Meria coniospora</name>
    <dbReference type="NCBI Taxonomy" id="98403"/>
    <lineage>
        <taxon>Eukaryota</taxon>
        <taxon>Fungi</taxon>
        <taxon>Dikarya</taxon>
        <taxon>Ascomycota</taxon>
        <taxon>Pezizomycotina</taxon>
        <taxon>Sordariomycetes</taxon>
        <taxon>Hypocreomycetidae</taxon>
        <taxon>Hypocreales</taxon>
        <taxon>Ophiocordycipitaceae</taxon>
        <taxon>Drechmeria</taxon>
    </lineage>
</organism>
<keyword evidence="1" id="KW-0732">Signal</keyword>
<sequence length="109" mass="10530">MYVNIANTIASIMMLLAVPNVYAAPAQQAGSQAAAAPAPAGGLIGKLLSDHVKFVSEPGSAAATPDQSNPILNVHRDAHAAIDGGVSAIAGGLGGGLAPGAAASSAFKE</sequence>
<evidence type="ECO:0000256" key="1">
    <source>
        <dbReference type="SAM" id="SignalP"/>
    </source>
</evidence>
<evidence type="ECO:0000313" key="2">
    <source>
        <dbReference type="EMBL" id="KYK54455.1"/>
    </source>
</evidence>
<evidence type="ECO:0000313" key="3">
    <source>
        <dbReference type="Proteomes" id="UP000076580"/>
    </source>
</evidence>
<dbReference type="Proteomes" id="UP000076580">
    <property type="component" value="Chromosome 03"/>
</dbReference>
<proteinExistence type="predicted"/>